<dbReference type="AlphaFoldDB" id="A0A1M5WXT4"/>
<name>A0A1M5WXT4_BUTFI</name>
<keyword evidence="2" id="KW-1185">Reference proteome</keyword>
<accession>A0A1M5WXT4</accession>
<dbReference type="InterPro" id="IPR024269">
    <property type="entry name" value="DUF3791"/>
</dbReference>
<dbReference type="STRING" id="1121131.SAMN02745229_01174"/>
<evidence type="ECO:0008006" key="3">
    <source>
        <dbReference type="Google" id="ProtNLM"/>
    </source>
</evidence>
<evidence type="ECO:0000313" key="1">
    <source>
        <dbReference type="EMBL" id="SHH92367.1"/>
    </source>
</evidence>
<gene>
    <name evidence="1" type="ORF">SAMN02745229_01174</name>
</gene>
<dbReference type="EMBL" id="FQXK01000009">
    <property type="protein sequence ID" value="SHH92367.1"/>
    <property type="molecule type" value="Genomic_DNA"/>
</dbReference>
<dbReference type="Pfam" id="PF12668">
    <property type="entry name" value="DUF3791"/>
    <property type="match status" value="1"/>
</dbReference>
<organism evidence="1 2">
    <name type="scientific">Butyrivibrio fibrisolvens DSM 3071</name>
    <dbReference type="NCBI Taxonomy" id="1121131"/>
    <lineage>
        <taxon>Bacteria</taxon>
        <taxon>Bacillati</taxon>
        <taxon>Bacillota</taxon>
        <taxon>Clostridia</taxon>
        <taxon>Lachnospirales</taxon>
        <taxon>Lachnospiraceae</taxon>
        <taxon>Butyrivibrio</taxon>
    </lineage>
</organism>
<dbReference type="GeneID" id="89510446"/>
<sequence>MDKKTLEFTVFVIHALADDWNKPYRRVYQILNESGILDSYILPCYDVLHTQGKQYLVEDITEFVKEKGVTV</sequence>
<protein>
    <recommendedName>
        <fullName evidence="3">DUF3791 domain-containing protein</fullName>
    </recommendedName>
</protein>
<reference evidence="2" key="1">
    <citation type="submission" date="2016-11" db="EMBL/GenBank/DDBJ databases">
        <authorList>
            <person name="Varghese N."/>
            <person name="Submissions S."/>
        </authorList>
    </citation>
    <scope>NUCLEOTIDE SEQUENCE [LARGE SCALE GENOMIC DNA]</scope>
    <source>
        <strain evidence="2">DSM 3071</strain>
    </source>
</reference>
<evidence type="ECO:0000313" key="2">
    <source>
        <dbReference type="Proteomes" id="UP000184278"/>
    </source>
</evidence>
<proteinExistence type="predicted"/>
<dbReference type="Proteomes" id="UP000184278">
    <property type="component" value="Unassembled WGS sequence"/>
</dbReference>
<dbReference type="RefSeq" id="WP_196229459.1">
    <property type="nucleotide sequence ID" value="NZ_FQXK01000009.1"/>
</dbReference>